<sequence length="60" mass="7028">MKSKPINQFNLCYNGPIFDLFGKFVKNSDIVKGIITFTNLRFDADVFEIMIHQLINKENF</sequence>
<evidence type="ECO:0000313" key="1">
    <source>
        <dbReference type="EMBL" id="ARF08767.1"/>
    </source>
</evidence>
<dbReference type="EMBL" id="KY684083">
    <property type="protein sequence ID" value="ARF08767.1"/>
    <property type="molecule type" value="Genomic_DNA"/>
</dbReference>
<organism evidence="1">
    <name type="scientific">Catovirus CTV1</name>
    <dbReference type="NCBI Taxonomy" id="1977631"/>
    <lineage>
        <taxon>Viruses</taxon>
        <taxon>Varidnaviria</taxon>
        <taxon>Bamfordvirae</taxon>
        <taxon>Nucleocytoviricota</taxon>
        <taxon>Megaviricetes</taxon>
        <taxon>Imitervirales</taxon>
        <taxon>Mimiviridae</taxon>
        <taxon>Klosneuvirinae</taxon>
        <taxon>Catovirus</taxon>
    </lineage>
</organism>
<gene>
    <name evidence="1" type="ORF">Catovirus_1_817</name>
</gene>
<proteinExistence type="predicted"/>
<name>A0A1V0SAM7_9VIRU</name>
<accession>A0A1V0SAM7</accession>
<reference evidence="1" key="1">
    <citation type="journal article" date="2017" name="Science">
        <title>Giant viruses with an expanded complement of translation system components.</title>
        <authorList>
            <person name="Schulz F."/>
            <person name="Yutin N."/>
            <person name="Ivanova N.N."/>
            <person name="Ortega D.R."/>
            <person name="Lee T.K."/>
            <person name="Vierheilig J."/>
            <person name="Daims H."/>
            <person name="Horn M."/>
            <person name="Wagner M."/>
            <person name="Jensen G.J."/>
            <person name="Kyrpides N.C."/>
            <person name="Koonin E.V."/>
            <person name="Woyke T."/>
        </authorList>
    </citation>
    <scope>NUCLEOTIDE SEQUENCE</scope>
    <source>
        <strain evidence="1">CTV1</strain>
    </source>
</reference>
<protein>
    <submittedName>
        <fullName evidence="1">Uncharacterized protein</fullName>
    </submittedName>
</protein>